<keyword evidence="1" id="KW-0472">Membrane</keyword>
<feature type="transmembrane region" description="Helical" evidence="1">
    <location>
        <begin position="90"/>
        <end position="118"/>
    </location>
</feature>
<evidence type="ECO:0000313" key="3">
    <source>
        <dbReference type="Proteomes" id="UP000242699"/>
    </source>
</evidence>
<feature type="transmembrane region" description="Helical" evidence="1">
    <location>
        <begin position="165"/>
        <end position="184"/>
    </location>
</feature>
<evidence type="ECO:0000313" key="2">
    <source>
        <dbReference type="EMBL" id="PSR23835.1"/>
    </source>
</evidence>
<gene>
    <name evidence="2" type="ORF">C7B43_19725</name>
</gene>
<dbReference type="Proteomes" id="UP000242699">
    <property type="component" value="Unassembled WGS sequence"/>
</dbReference>
<keyword evidence="1" id="KW-1133">Transmembrane helix</keyword>
<dbReference type="AlphaFoldDB" id="A0A2T2WNK6"/>
<accession>A0A2T2WNK6</accession>
<feature type="transmembrane region" description="Helical" evidence="1">
    <location>
        <begin position="235"/>
        <end position="254"/>
    </location>
</feature>
<evidence type="ECO:0008006" key="4">
    <source>
        <dbReference type="Google" id="ProtNLM"/>
    </source>
</evidence>
<feature type="transmembrane region" description="Helical" evidence="1">
    <location>
        <begin position="300"/>
        <end position="321"/>
    </location>
</feature>
<proteinExistence type="predicted"/>
<comment type="caution">
    <text evidence="2">The sequence shown here is derived from an EMBL/GenBank/DDBJ whole genome shotgun (WGS) entry which is preliminary data.</text>
</comment>
<dbReference type="EMBL" id="PXYT01000089">
    <property type="protein sequence ID" value="PSR23835.1"/>
    <property type="molecule type" value="Genomic_DNA"/>
</dbReference>
<organism evidence="2 3">
    <name type="scientific">Sulfobacillus benefaciens</name>
    <dbReference type="NCBI Taxonomy" id="453960"/>
    <lineage>
        <taxon>Bacteria</taxon>
        <taxon>Bacillati</taxon>
        <taxon>Bacillota</taxon>
        <taxon>Clostridia</taxon>
        <taxon>Eubacteriales</taxon>
        <taxon>Clostridiales Family XVII. Incertae Sedis</taxon>
        <taxon>Sulfobacillus</taxon>
    </lineage>
</organism>
<protein>
    <recommendedName>
        <fullName evidence="4">DUF2029 domain-containing protein</fullName>
    </recommendedName>
</protein>
<name>A0A2T2WNK6_9FIRM</name>
<feature type="transmembrane region" description="Helical" evidence="1">
    <location>
        <begin position="130"/>
        <end position="153"/>
    </location>
</feature>
<feature type="transmembrane region" description="Helical" evidence="1">
    <location>
        <begin position="266"/>
        <end position="288"/>
    </location>
</feature>
<feature type="transmembrane region" description="Helical" evidence="1">
    <location>
        <begin position="327"/>
        <end position="347"/>
    </location>
</feature>
<evidence type="ECO:0000256" key="1">
    <source>
        <dbReference type="SAM" id="Phobius"/>
    </source>
</evidence>
<keyword evidence="1" id="KW-0812">Transmembrane</keyword>
<reference evidence="2 3" key="1">
    <citation type="journal article" date="2014" name="BMC Genomics">
        <title>Comparison of environmental and isolate Sulfobacillus genomes reveals diverse carbon, sulfur, nitrogen, and hydrogen metabolisms.</title>
        <authorList>
            <person name="Justice N.B."/>
            <person name="Norman A."/>
            <person name="Brown C.T."/>
            <person name="Singh A."/>
            <person name="Thomas B.C."/>
            <person name="Banfield J.F."/>
        </authorList>
    </citation>
    <scope>NUCLEOTIDE SEQUENCE [LARGE SCALE GENOMIC DNA]</scope>
    <source>
        <strain evidence="2">AMDSBA1</strain>
    </source>
</reference>
<feature type="transmembrane region" description="Helical" evidence="1">
    <location>
        <begin position="59"/>
        <end position="78"/>
    </location>
</feature>
<sequence length="373" mass="40738">GFSVISLWLAGHVIESDVAEYHAYALQALTPPIFHQWPQEYPALAQFVFLFPLLLPGSYRISFAGVTLAALAGLLQTGMTRHGPGWALKLLGYLTLGTIGLFSQRYDIIPALCAFWALDQAQQQHWKRAWMGSVLGFGLKLWPAVLWPVFLVQEWRETGHIPGKHLLFSVGAAGLLLVIPALLSPHQAFTAFRYLLDRPVEYESLAASLTTVFGHPHLFHAFGSLNVRDHGLAHAFAFILTLLGGGLGLAVLWAQKTGRVDLTDAALLAVLLMLLTSKVFSAQYLIWLAPCLALKKGNGALVLAFLATTLEYPIAFVIHPVPNWPQALLAMVAIRNGLLLIGGITFARRAWHPQGVTDVSPLTDLAGVRSHSQ</sequence>
<feature type="non-terminal residue" evidence="2">
    <location>
        <position position="1"/>
    </location>
</feature>